<name>A0ABV3YVW3_9PSED</name>
<gene>
    <name evidence="1" type="ORF">AB5S05_15525</name>
</gene>
<keyword evidence="2" id="KW-1185">Reference proteome</keyword>
<dbReference type="EMBL" id="JBFTEG010000012">
    <property type="protein sequence ID" value="MEX6503472.1"/>
    <property type="molecule type" value="Genomic_DNA"/>
</dbReference>
<dbReference type="Proteomes" id="UP001560296">
    <property type="component" value="Unassembled WGS sequence"/>
</dbReference>
<proteinExistence type="predicted"/>
<protein>
    <submittedName>
        <fullName evidence="1">Uncharacterized protein</fullName>
    </submittedName>
</protein>
<dbReference type="RefSeq" id="WP_369288425.1">
    <property type="nucleotide sequence ID" value="NZ_JBFTEG010000012.1"/>
</dbReference>
<reference evidence="1 2" key="1">
    <citation type="submission" date="2024-07" db="EMBL/GenBank/DDBJ databases">
        <authorList>
            <person name="Li M."/>
        </authorList>
    </citation>
    <scope>NUCLEOTIDE SEQUENCE [LARGE SCALE GENOMIC DNA]</scope>
    <source>
        <strain evidence="1 2">25A3E</strain>
    </source>
</reference>
<sequence length="119" mass="12926">MLRIKGRIGDWPVDLTLELDAEDWVQVAAQLVAQLPPREEADATTQAPVAVQGDALWQSCLQLLRQAGRIEGPQLLAQLVGLAGGEAAGKRLLVRLRHCPQVRVEAGEDAPVYHWTGTS</sequence>
<organism evidence="1 2">
    <name type="scientific">Pseudomonas zhanjiangensis</name>
    <dbReference type="NCBI Taxonomy" id="3239015"/>
    <lineage>
        <taxon>Bacteria</taxon>
        <taxon>Pseudomonadati</taxon>
        <taxon>Pseudomonadota</taxon>
        <taxon>Gammaproteobacteria</taxon>
        <taxon>Pseudomonadales</taxon>
        <taxon>Pseudomonadaceae</taxon>
        <taxon>Pseudomonas</taxon>
    </lineage>
</organism>
<accession>A0ABV3YVW3</accession>
<evidence type="ECO:0000313" key="2">
    <source>
        <dbReference type="Proteomes" id="UP001560296"/>
    </source>
</evidence>
<evidence type="ECO:0000313" key="1">
    <source>
        <dbReference type="EMBL" id="MEX6503472.1"/>
    </source>
</evidence>
<comment type="caution">
    <text evidence="1">The sequence shown here is derived from an EMBL/GenBank/DDBJ whole genome shotgun (WGS) entry which is preliminary data.</text>
</comment>